<evidence type="ECO:0000313" key="2">
    <source>
        <dbReference type="Proteomes" id="UP001497444"/>
    </source>
</evidence>
<name>A0ABP0VEC3_9BRYO</name>
<reference evidence="1" key="1">
    <citation type="submission" date="2024-02" db="EMBL/GenBank/DDBJ databases">
        <authorList>
            <consortium name="ELIXIR-Norway"/>
            <consortium name="Elixir Norway"/>
        </authorList>
    </citation>
    <scope>NUCLEOTIDE SEQUENCE</scope>
</reference>
<accession>A0ABP0VEC3</accession>
<evidence type="ECO:0000313" key="1">
    <source>
        <dbReference type="EMBL" id="CAK9252301.1"/>
    </source>
</evidence>
<gene>
    <name evidence="1" type="ORF">CSSPJE1EN1_LOCUS27679</name>
</gene>
<protein>
    <submittedName>
        <fullName evidence="1">Uncharacterized protein</fullName>
    </submittedName>
</protein>
<sequence>MIAGSSVQLATCDCYRNAAKEPRWKFLKSFEQEGSAIQKDLCNPVWGGHRLLIIIRLATKKGGWEAVADCHLARPARGPSRSPSVWDFSYCKTGISGSKRQNPEPRCKAVVNGF</sequence>
<keyword evidence="2" id="KW-1185">Reference proteome</keyword>
<dbReference type="Proteomes" id="UP001497444">
    <property type="component" value="Unassembled WGS sequence"/>
</dbReference>
<dbReference type="EMBL" id="CAXAQS010000595">
    <property type="protein sequence ID" value="CAK9252301.1"/>
    <property type="molecule type" value="Genomic_DNA"/>
</dbReference>
<comment type="caution">
    <text evidence="1">The sequence shown here is derived from an EMBL/GenBank/DDBJ whole genome shotgun (WGS) entry which is preliminary data.</text>
</comment>
<organism evidence="1 2">
    <name type="scientific">Sphagnum jensenii</name>
    <dbReference type="NCBI Taxonomy" id="128206"/>
    <lineage>
        <taxon>Eukaryota</taxon>
        <taxon>Viridiplantae</taxon>
        <taxon>Streptophyta</taxon>
        <taxon>Embryophyta</taxon>
        <taxon>Bryophyta</taxon>
        <taxon>Sphagnophytina</taxon>
        <taxon>Sphagnopsida</taxon>
        <taxon>Sphagnales</taxon>
        <taxon>Sphagnaceae</taxon>
        <taxon>Sphagnum</taxon>
    </lineage>
</organism>
<proteinExistence type="predicted"/>